<proteinExistence type="predicted"/>
<dbReference type="CDD" id="cd06170">
    <property type="entry name" value="LuxR_C_like"/>
    <property type="match status" value="1"/>
</dbReference>
<organism evidence="2 3">
    <name type="scientific">Methylobacterium indicum</name>
    <dbReference type="NCBI Taxonomy" id="1775910"/>
    <lineage>
        <taxon>Bacteria</taxon>
        <taxon>Pseudomonadati</taxon>
        <taxon>Pseudomonadota</taxon>
        <taxon>Alphaproteobacteria</taxon>
        <taxon>Hyphomicrobiales</taxon>
        <taxon>Methylobacteriaceae</taxon>
        <taxon>Methylobacterium</taxon>
    </lineage>
</organism>
<dbReference type="KEGG" id="mind:mvi_21010"/>
<dbReference type="InterPro" id="IPR000792">
    <property type="entry name" value="Tscrpt_reg_LuxR_C"/>
</dbReference>
<dbReference type="OrthoDB" id="7272316at2"/>
<reference evidence="2" key="1">
    <citation type="submission" date="2020-11" db="EMBL/GenBank/DDBJ databases">
        <title>Complete genome sequence of a novel pathogenic Methylobacterium strain isolated from rice in Vietnam.</title>
        <authorList>
            <person name="Lai K."/>
            <person name="Okazaki S."/>
            <person name="Higashi K."/>
            <person name="Mori H."/>
            <person name="Toyoda A."/>
            <person name="Kurokawa K."/>
        </authorList>
    </citation>
    <scope>NUCLEOTIDE SEQUENCE</scope>
    <source>
        <strain evidence="2">VL1</strain>
    </source>
</reference>
<dbReference type="PANTHER" id="PTHR45566:SF1">
    <property type="entry name" value="HTH-TYPE TRANSCRIPTIONAL REGULATOR YHJB-RELATED"/>
    <property type="match status" value="1"/>
</dbReference>
<name>A0A8H8WST3_9HYPH</name>
<dbReference type="PANTHER" id="PTHR45566">
    <property type="entry name" value="HTH-TYPE TRANSCRIPTIONAL REGULATOR YHJB-RELATED"/>
    <property type="match status" value="1"/>
</dbReference>
<sequence length="233" mass="25221">MADGAAHGVAWNSPEGTFSAGDPGAGTPILLIDGRALERECLALRLAMAGFRVICLSSVEAWRQTEDRPAVALVLLYCDRTIEERRRMLDGLHQVGATQVIVISPVGSLKSMMATIEHGARGYVPTASTVSQVVAAMRLVLSGEVYIPPNCLFGAKDPEIARPPDACWQDNFTAKQVAVIEGIRMGKPNKIIAYELNMCESTVKVHIRNVMKKLNARNRTELAFKATEMAATG</sequence>
<dbReference type="RefSeq" id="WP_082171665.1">
    <property type="nucleotide sequence ID" value="NZ_AP024145.1"/>
</dbReference>
<gene>
    <name evidence="2" type="ORF">mvi_21010</name>
</gene>
<dbReference type="InterPro" id="IPR011006">
    <property type="entry name" value="CheY-like_superfamily"/>
</dbReference>
<dbReference type="PRINTS" id="PR00038">
    <property type="entry name" value="HTHLUXR"/>
</dbReference>
<dbReference type="Proteomes" id="UP000663508">
    <property type="component" value="Chromosome"/>
</dbReference>
<evidence type="ECO:0000259" key="1">
    <source>
        <dbReference type="PROSITE" id="PS50043"/>
    </source>
</evidence>
<dbReference type="SMART" id="SM00421">
    <property type="entry name" value="HTH_LUXR"/>
    <property type="match status" value="1"/>
</dbReference>
<evidence type="ECO:0000313" key="3">
    <source>
        <dbReference type="Proteomes" id="UP000663508"/>
    </source>
</evidence>
<dbReference type="Pfam" id="PF00196">
    <property type="entry name" value="GerE"/>
    <property type="match status" value="1"/>
</dbReference>
<accession>A0A8H8WST3</accession>
<dbReference type="EMBL" id="AP024145">
    <property type="protein sequence ID" value="BCM83640.1"/>
    <property type="molecule type" value="Genomic_DNA"/>
</dbReference>
<dbReference type="GO" id="GO:0006355">
    <property type="term" value="P:regulation of DNA-templated transcription"/>
    <property type="evidence" value="ECO:0007669"/>
    <property type="project" value="InterPro"/>
</dbReference>
<dbReference type="Gene3D" id="3.40.50.2300">
    <property type="match status" value="1"/>
</dbReference>
<dbReference type="InterPro" id="IPR051015">
    <property type="entry name" value="EvgA-like"/>
</dbReference>
<keyword evidence="2" id="KW-0238">DNA-binding</keyword>
<feature type="domain" description="HTH luxR-type" evidence="1">
    <location>
        <begin position="165"/>
        <end position="230"/>
    </location>
</feature>
<dbReference type="AlphaFoldDB" id="A0A8H8WST3"/>
<dbReference type="SUPFAM" id="SSF52172">
    <property type="entry name" value="CheY-like"/>
    <property type="match status" value="1"/>
</dbReference>
<dbReference type="SUPFAM" id="SSF46894">
    <property type="entry name" value="C-terminal effector domain of the bipartite response regulators"/>
    <property type="match status" value="1"/>
</dbReference>
<protein>
    <submittedName>
        <fullName evidence="2">DNA-binding response regulator</fullName>
    </submittedName>
</protein>
<dbReference type="PROSITE" id="PS00622">
    <property type="entry name" value="HTH_LUXR_1"/>
    <property type="match status" value="1"/>
</dbReference>
<evidence type="ECO:0000313" key="2">
    <source>
        <dbReference type="EMBL" id="BCM83640.1"/>
    </source>
</evidence>
<dbReference type="InterPro" id="IPR016032">
    <property type="entry name" value="Sig_transdc_resp-reg_C-effctor"/>
</dbReference>
<dbReference type="GO" id="GO:0003677">
    <property type="term" value="F:DNA binding"/>
    <property type="evidence" value="ECO:0007669"/>
    <property type="project" value="UniProtKB-KW"/>
</dbReference>
<dbReference type="PROSITE" id="PS50043">
    <property type="entry name" value="HTH_LUXR_2"/>
    <property type="match status" value="1"/>
</dbReference>